<feature type="domain" description="PKD" evidence="6">
    <location>
        <begin position="794"/>
        <end position="826"/>
    </location>
</feature>
<dbReference type="PANTHER" id="PTHR46730:SF4">
    <property type="entry name" value="POLYCYSTIC KIDNEY DISEASE PROTEIN 1-LIKE 1"/>
    <property type="match status" value="1"/>
</dbReference>
<dbReference type="eggNOG" id="COG2132">
    <property type="taxonomic scope" value="Bacteria"/>
</dbReference>
<dbReference type="AlphaFoldDB" id="L8JXD8"/>
<dbReference type="InterPro" id="IPR013783">
    <property type="entry name" value="Ig-like_fold"/>
</dbReference>
<dbReference type="Gene3D" id="2.60.40.10">
    <property type="entry name" value="Immunoglobulins"/>
    <property type="match status" value="5"/>
</dbReference>
<evidence type="ECO:0000256" key="3">
    <source>
        <dbReference type="ARBA" id="ARBA00022737"/>
    </source>
</evidence>
<feature type="domain" description="PKD" evidence="6">
    <location>
        <begin position="439"/>
        <end position="490"/>
    </location>
</feature>
<evidence type="ECO:0000256" key="2">
    <source>
        <dbReference type="ARBA" id="ARBA00022692"/>
    </source>
</evidence>
<evidence type="ECO:0000256" key="1">
    <source>
        <dbReference type="ARBA" id="ARBA00004141"/>
    </source>
</evidence>
<accession>L8JXD8</accession>
<keyword evidence="7" id="KW-0645">Protease</keyword>
<evidence type="ECO:0000313" key="8">
    <source>
        <dbReference type="Proteomes" id="UP000011135"/>
    </source>
</evidence>
<reference evidence="7 8" key="1">
    <citation type="submission" date="2012-12" db="EMBL/GenBank/DDBJ databases">
        <title>Genome assembly of Fulvivirga imtechensis AK7.</title>
        <authorList>
            <person name="Nupur N."/>
            <person name="Khatri I."/>
            <person name="Kumar R."/>
            <person name="Subramanian S."/>
            <person name="Pinnaka A."/>
        </authorList>
    </citation>
    <scope>NUCLEOTIDE SEQUENCE [LARGE SCALE GENOMIC DNA]</scope>
    <source>
        <strain evidence="7 8">AK7</strain>
    </source>
</reference>
<gene>
    <name evidence="7" type="ORF">C900_00809</name>
</gene>
<dbReference type="PATRIC" id="fig|1237149.3.peg.1042"/>
<dbReference type="eggNOG" id="COG3391">
    <property type="taxonomic scope" value="Bacteria"/>
</dbReference>
<dbReference type="Pfam" id="PF17963">
    <property type="entry name" value="Big_9"/>
    <property type="match status" value="1"/>
</dbReference>
<feature type="domain" description="PKD" evidence="6">
    <location>
        <begin position="545"/>
        <end position="598"/>
    </location>
</feature>
<dbReference type="eggNOG" id="COG3291">
    <property type="taxonomic scope" value="Bacteria"/>
</dbReference>
<dbReference type="InterPro" id="IPR035986">
    <property type="entry name" value="PKD_dom_sf"/>
</dbReference>
<organism evidence="7 8">
    <name type="scientific">Fulvivirga imtechensis AK7</name>
    <dbReference type="NCBI Taxonomy" id="1237149"/>
    <lineage>
        <taxon>Bacteria</taxon>
        <taxon>Pseudomonadati</taxon>
        <taxon>Bacteroidota</taxon>
        <taxon>Cytophagia</taxon>
        <taxon>Cytophagales</taxon>
        <taxon>Fulvivirgaceae</taxon>
        <taxon>Fulvivirga</taxon>
    </lineage>
</organism>
<dbReference type="InterPro" id="IPR025667">
    <property type="entry name" value="SprB_repeat"/>
</dbReference>
<dbReference type="GO" id="GO:0008233">
    <property type="term" value="F:peptidase activity"/>
    <property type="evidence" value="ECO:0007669"/>
    <property type="project" value="UniProtKB-KW"/>
</dbReference>
<proteinExistence type="predicted"/>
<dbReference type="InterPro" id="IPR000601">
    <property type="entry name" value="PKD_dom"/>
</dbReference>
<dbReference type="GO" id="GO:0005261">
    <property type="term" value="F:monoatomic cation channel activity"/>
    <property type="evidence" value="ECO:0007669"/>
    <property type="project" value="TreeGrafter"/>
</dbReference>
<comment type="subcellular location">
    <subcellularLocation>
        <location evidence="1">Membrane</location>
        <topology evidence="1">Multi-pass membrane protein</topology>
    </subcellularLocation>
</comment>
<dbReference type="PROSITE" id="PS50093">
    <property type="entry name" value="PKD"/>
    <property type="match status" value="4"/>
</dbReference>
<keyword evidence="2" id="KW-0812">Transmembrane</keyword>
<evidence type="ECO:0000313" key="7">
    <source>
        <dbReference type="EMBL" id="ELR72848.1"/>
    </source>
</evidence>
<evidence type="ECO:0000256" key="5">
    <source>
        <dbReference type="ARBA" id="ARBA00023136"/>
    </source>
</evidence>
<name>L8JXD8_9BACT</name>
<dbReference type="GO" id="GO:0005886">
    <property type="term" value="C:plasma membrane"/>
    <property type="evidence" value="ECO:0007669"/>
    <property type="project" value="TreeGrafter"/>
</dbReference>
<keyword evidence="8" id="KW-1185">Reference proteome</keyword>
<comment type="caution">
    <text evidence="7">The sequence shown here is derived from an EMBL/GenBank/DDBJ whole genome shotgun (WGS) entry which is preliminary data.</text>
</comment>
<dbReference type="SUPFAM" id="SSF49299">
    <property type="entry name" value="PKD domain"/>
    <property type="match status" value="4"/>
</dbReference>
<keyword evidence="4" id="KW-1133">Transmembrane helix</keyword>
<dbReference type="SMART" id="SM00089">
    <property type="entry name" value="PKD"/>
    <property type="match status" value="4"/>
</dbReference>
<dbReference type="InterPro" id="IPR022409">
    <property type="entry name" value="PKD/Chitinase_dom"/>
</dbReference>
<dbReference type="GO" id="GO:0006508">
    <property type="term" value="P:proteolysis"/>
    <property type="evidence" value="ECO:0007669"/>
    <property type="project" value="UniProtKB-KW"/>
</dbReference>
<dbReference type="EMBL" id="AMZN01000014">
    <property type="protein sequence ID" value="ELR72848.1"/>
    <property type="molecule type" value="Genomic_DNA"/>
</dbReference>
<dbReference type="Proteomes" id="UP000011135">
    <property type="component" value="Unassembled WGS sequence"/>
</dbReference>
<dbReference type="Pfam" id="PF18911">
    <property type="entry name" value="PKD_4"/>
    <property type="match status" value="3"/>
</dbReference>
<evidence type="ECO:0000259" key="6">
    <source>
        <dbReference type="PROSITE" id="PS50093"/>
    </source>
</evidence>
<dbReference type="STRING" id="1237149.C900_00809"/>
<dbReference type="PANTHER" id="PTHR46730">
    <property type="entry name" value="POLYCYSTIN-1"/>
    <property type="match status" value="1"/>
</dbReference>
<protein>
    <submittedName>
        <fullName evidence="7">Protease, putative</fullName>
    </submittedName>
</protein>
<feature type="domain" description="PKD" evidence="6">
    <location>
        <begin position="693"/>
        <end position="750"/>
    </location>
</feature>
<keyword evidence="7" id="KW-0378">Hydrolase</keyword>
<keyword evidence="3" id="KW-0677">Repeat</keyword>
<dbReference type="CDD" id="cd00146">
    <property type="entry name" value="PKD"/>
    <property type="match status" value="2"/>
</dbReference>
<keyword evidence="5" id="KW-0472">Membrane</keyword>
<dbReference type="Pfam" id="PF13573">
    <property type="entry name" value="SprB"/>
    <property type="match status" value="1"/>
</dbReference>
<sequence>MGSGRYEITLTVYSECGSQAILESYYPIKYYATDLSIVPESPLSFNVNKHSTTEVKLFCDAVTTDCSGGSRRGVERVVYKGTVNLSSYGASEDWRFFWQRPARSEVITTLVVPEAEDFFIEASMNSKVAPCNQSVVFDGSPVATVCINQEQTFNNVAVDPDGDELRYSLVAPKSNFETEVVFASGYDASSFMTFANDATLDVSSGDLTFNPTMLEVGITDFKVEEYRNGQLISWVKRGIQFTSIDCSNTLPVLSDFNGINSDKISVCAGEFVDVTFDATDADNDNLTITLLEGPSATFHVDHNNSTSPTGQITWTPTQSDVGTRQFVVQVSDNVCPQPGIATKTYTIEVRATPSFDLGASQDLGCNETITLTPTVTGGDGNYTYMWSDGSTGTSLEVGIGIHSLTVTDGTGCSFTDVITFSGEIAAAFTASPLCIGTPVEFTDRSTHSSNTNNITNWLWDFGDGAKSTEQNPKHTYSASGDYEVSLTVSDDDSPPCENETTQIITICDPPQYSINIEGYCTYNNIEIQVTLPDAELCNRLDSILYDFGDGTSYGCNPLTNPDCYTNRHVYYVAGSYDIVVTGINTNGCANSVTETLEIFPSPRVNIIPESFFLICSNPDSLLATEILEGGTGAISYYWNTGETTENITISEANTYVVTATDDIGCSYSDGIAVIYPLAAQFQYDPYCETGDIVKFHDTSVAHTNTITSYAWNFDDPGSGADNTSSIAEPAHHFSSERDYLVRLSIEDSDGCQNTFSWPVYNTSIDNQFEVLPENSICLGSGISGNGPNGAHINSYVWDFGDGSTDSVQHVYHNYTATGEYHIALQVIYNNNPLATSDCIVDFNEQIQVNARPTVSIVSSTNRFCQGEKTTFTFDS</sequence>
<dbReference type="GO" id="GO:0006816">
    <property type="term" value="P:calcium ion transport"/>
    <property type="evidence" value="ECO:0007669"/>
    <property type="project" value="TreeGrafter"/>
</dbReference>
<evidence type="ECO:0000256" key="4">
    <source>
        <dbReference type="ARBA" id="ARBA00022989"/>
    </source>
</evidence>